<dbReference type="EMBL" id="PQXO01000765">
    <property type="protein sequence ID" value="TGO82741.1"/>
    <property type="molecule type" value="Genomic_DNA"/>
</dbReference>
<name>A0A4Z1K9G5_9HELO</name>
<comment type="caution">
    <text evidence="2">The sequence shown here is derived from an EMBL/GenBank/DDBJ whole genome shotgun (WGS) entry which is preliminary data.</text>
</comment>
<reference evidence="2 3" key="1">
    <citation type="submission" date="2017-12" db="EMBL/GenBank/DDBJ databases">
        <title>Comparative genomics of Botrytis spp.</title>
        <authorList>
            <person name="Valero-Jimenez C.A."/>
            <person name="Tapia P."/>
            <person name="Veloso J."/>
            <person name="Silva-Moreno E."/>
            <person name="Staats M."/>
            <person name="Valdes J.H."/>
            <person name="Van Kan J.A.L."/>
        </authorList>
    </citation>
    <scope>NUCLEOTIDE SEQUENCE [LARGE SCALE GENOMIC DNA]</scope>
    <source>
        <strain evidence="2 3">MUCL3349</strain>
    </source>
</reference>
<protein>
    <submittedName>
        <fullName evidence="2">Uncharacterized protein</fullName>
    </submittedName>
</protein>
<evidence type="ECO:0000313" key="2">
    <source>
        <dbReference type="EMBL" id="TGO82741.1"/>
    </source>
</evidence>
<gene>
    <name evidence="2" type="ORF">BPOR_0768g00050</name>
</gene>
<dbReference type="Proteomes" id="UP000297280">
    <property type="component" value="Unassembled WGS sequence"/>
</dbReference>
<accession>A0A4Z1K9G5</accession>
<evidence type="ECO:0000313" key="3">
    <source>
        <dbReference type="Proteomes" id="UP000297280"/>
    </source>
</evidence>
<keyword evidence="3" id="KW-1185">Reference proteome</keyword>
<proteinExistence type="predicted"/>
<sequence>MLQGAGLTLNISFADKIADTHTHRRTDGKADRGIFLSGEAVDESEARMRMWAGSLGFHASQRKIMGQSFCVAEAPTFWVPLPQTEKHTVPQQPVNFKNTDLSSNGGSEDGTGKRNLELPKQRKHHDTWCTWLRDPKRSNEVERPIFSFSEVITNRYLEQNQIPRVKNDKCVSPVPPGFASLKCLAEIVSDHNFSSSPEQGIKTPYPVHELDEILIGNSAPRPMIGRFIEPQSNLIDFEVTTTETRSTEDWRDPWMLFGEPGSMLLDGR</sequence>
<organism evidence="2 3">
    <name type="scientific">Botrytis porri</name>
    <dbReference type="NCBI Taxonomy" id="87229"/>
    <lineage>
        <taxon>Eukaryota</taxon>
        <taxon>Fungi</taxon>
        <taxon>Dikarya</taxon>
        <taxon>Ascomycota</taxon>
        <taxon>Pezizomycotina</taxon>
        <taxon>Leotiomycetes</taxon>
        <taxon>Helotiales</taxon>
        <taxon>Sclerotiniaceae</taxon>
        <taxon>Botrytis</taxon>
    </lineage>
</organism>
<feature type="region of interest" description="Disordered" evidence="1">
    <location>
        <begin position="93"/>
        <end position="117"/>
    </location>
</feature>
<evidence type="ECO:0000256" key="1">
    <source>
        <dbReference type="SAM" id="MobiDB-lite"/>
    </source>
</evidence>
<feature type="compositionally biased region" description="Polar residues" evidence="1">
    <location>
        <begin position="93"/>
        <end position="106"/>
    </location>
</feature>
<dbReference type="AlphaFoldDB" id="A0A4Z1K9G5"/>